<reference evidence="3" key="1">
    <citation type="journal article" date="2021" name="PeerJ">
        <title>Extensive microbial diversity within the chicken gut microbiome revealed by metagenomics and culture.</title>
        <authorList>
            <person name="Gilroy R."/>
            <person name="Ravi A."/>
            <person name="Getino M."/>
            <person name="Pursley I."/>
            <person name="Horton D.L."/>
            <person name="Alikhan N.F."/>
            <person name="Baker D."/>
            <person name="Gharbi K."/>
            <person name="Hall N."/>
            <person name="Watson M."/>
            <person name="Adriaenssens E.M."/>
            <person name="Foster-Nyarko E."/>
            <person name="Jarju S."/>
            <person name="Secka A."/>
            <person name="Antonio M."/>
            <person name="Oren A."/>
            <person name="Chaudhuri R.R."/>
            <person name="La Ragione R."/>
            <person name="Hildebrand F."/>
            <person name="Pallen M.J."/>
        </authorList>
    </citation>
    <scope>NUCLEOTIDE SEQUENCE</scope>
    <source>
        <strain evidence="3">CHK180-15479</strain>
    </source>
</reference>
<evidence type="ECO:0000256" key="1">
    <source>
        <dbReference type="ARBA" id="ARBA00022801"/>
    </source>
</evidence>
<name>A0A9D2N2J6_9FIRM</name>
<dbReference type="InterPro" id="IPR005754">
    <property type="entry name" value="Sortase"/>
</dbReference>
<dbReference type="InterPro" id="IPR023365">
    <property type="entry name" value="Sortase_dom-sf"/>
</dbReference>
<sequence>MRKGVFYRLAAAILLILGIICAVWAGSRLYEQAEEAKRMDDLRKEAGRRDVAFGITSADYPASSELEHWEEEIVPIDFSALRKVNPDIYAWITIPGTQIDYPILQKETGPQDYYLYHDVDGELSAGGSIYTENLNKKDFSDPNTVIYGHNMKDGTMFRELHRFREKDFFDRTAEIYIYTPGHRLTYQVFSAYESDDRHILKTFDFSDREEFVLYLEEALHPRSLNVMKRDGVTVTVEDKIITLSTCIGKDYARYLVQAVLKEDLSSEMSLNDR</sequence>
<keyword evidence="1 3" id="KW-0378">Hydrolase</keyword>
<dbReference type="EC" id="3.4.22.71" evidence="3"/>
<dbReference type="InterPro" id="IPR009835">
    <property type="entry name" value="SrtB"/>
</dbReference>
<reference evidence="3" key="2">
    <citation type="submission" date="2021-04" db="EMBL/GenBank/DDBJ databases">
        <authorList>
            <person name="Gilroy R."/>
        </authorList>
    </citation>
    <scope>NUCLEOTIDE SEQUENCE</scope>
    <source>
        <strain evidence="3">CHK180-15479</strain>
    </source>
</reference>
<organism evidence="3 4">
    <name type="scientific">Candidatus Enterocloster excrementipullorum</name>
    <dbReference type="NCBI Taxonomy" id="2838559"/>
    <lineage>
        <taxon>Bacteria</taxon>
        <taxon>Bacillati</taxon>
        <taxon>Bacillota</taxon>
        <taxon>Clostridia</taxon>
        <taxon>Lachnospirales</taxon>
        <taxon>Lachnospiraceae</taxon>
        <taxon>Enterocloster</taxon>
    </lineage>
</organism>
<gene>
    <name evidence="3" type="primary">srtB</name>
    <name evidence="3" type="ORF">H9704_11475</name>
</gene>
<dbReference type="CDD" id="cd05826">
    <property type="entry name" value="Sortase_B"/>
    <property type="match status" value="1"/>
</dbReference>
<accession>A0A9D2N2J6</accession>
<evidence type="ECO:0000313" key="4">
    <source>
        <dbReference type="Proteomes" id="UP000823910"/>
    </source>
</evidence>
<dbReference type="AlphaFoldDB" id="A0A9D2N2J6"/>
<dbReference type="GO" id="GO:0016787">
    <property type="term" value="F:hydrolase activity"/>
    <property type="evidence" value="ECO:0007669"/>
    <property type="project" value="UniProtKB-KW"/>
</dbReference>
<feature type="active site" description="Proton donor/acceptor" evidence="2">
    <location>
        <position position="149"/>
    </location>
</feature>
<dbReference type="Proteomes" id="UP000823910">
    <property type="component" value="Unassembled WGS sequence"/>
</dbReference>
<dbReference type="SUPFAM" id="SSF63817">
    <property type="entry name" value="Sortase"/>
    <property type="match status" value="1"/>
</dbReference>
<dbReference type="Gene3D" id="2.40.260.10">
    <property type="entry name" value="Sortase"/>
    <property type="match status" value="1"/>
</dbReference>
<dbReference type="EMBL" id="DWWT01000059">
    <property type="protein sequence ID" value="HJC06752.1"/>
    <property type="molecule type" value="Genomic_DNA"/>
</dbReference>
<feature type="active site" description="Acyl-thioester intermediate" evidence="2">
    <location>
        <position position="246"/>
    </location>
</feature>
<dbReference type="Pfam" id="PF04203">
    <property type="entry name" value="Sortase"/>
    <property type="match status" value="1"/>
</dbReference>
<protein>
    <submittedName>
        <fullName evidence="3">Class B sortase</fullName>
        <ecNumber evidence="3">3.4.22.71</ecNumber>
    </submittedName>
</protein>
<evidence type="ECO:0000313" key="3">
    <source>
        <dbReference type="EMBL" id="HJC06752.1"/>
    </source>
</evidence>
<comment type="caution">
    <text evidence="3">The sequence shown here is derived from an EMBL/GenBank/DDBJ whole genome shotgun (WGS) entry which is preliminary data.</text>
</comment>
<evidence type="ECO:0000256" key="2">
    <source>
        <dbReference type="PIRSR" id="PIRSR605754-1"/>
    </source>
</evidence>
<dbReference type="NCBIfam" id="TIGR03064">
    <property type="entry name" value="sortase_srtB"/>
    <property type="match status" value="1"/>
</dbReference>
<proteinExistence type="predicted"/>